<dbReference type="SUPFAM" id="SSF53927">
    <property type="entry name" value="Cytidine deaminase-like"/>
    <property type="match status" value="1"/>
</dbReference>
<feature type="domain" description="CMP/dCMP-type deaminase" evidence="3">
    <location>
        <begin position="1"/>
        <end position="109"/>
    </location>
</feature>
<protein>
    <submittedName>
        <fullName evidence="4">Nucleoside deaminase</fullName>
    </submittedName>
</protein>
<sequence>MNRKFMLEALKQAKKALKKQEVPIGAVIVKDNKIITKGYNQIESKKDSTKHAEIIVIQKASKKLKNWRLNNCDIYVTLEPCTMCAAAIELSRIKNVYFCLSKDKNIIINKNKYIKLDYYENEYKKELQNFFKNKR</sequence>
<dbReference type="InterPro" id="IPR016193">
    <property type="entry name" value="Cytidine_deaminase-like"/>
</dbReference>
<reference evidence="4" key="1">
    <citation type="submission" date="2020-10" db="EMBL/GenBank/DDBJ databases">
        <authorList>
            <person name="Gilroy R."/>
        </authorList>
    </citation>
    <scope>NUCLEOTIDE SEQUENCE</scope>
    <source>
        <strain evidence="4">CHK193-30670</strain>
    </source>
</reference>
<dbReference type="AlphaFoldDB" id="A0A9D1LI02"/>
<keyword evidence="1" id="KW-0479">Metal-binding</keyword>
<reference evidence="4" key="2">
    <citation type="journal article" date="2021" name="PeerJ">
        <title>Extensive microbial diversity within the chicken gut microbiome revealed by metagenomics and culture.</title>
        <authorList>
            <person name="Gilroy R."/>
            <person name="Ravi A."/>
            <person name="Getino M."/>
            <person name="Pursley I."/>
            <person name="Horton D.L."/>
            <person name="Alikhan N.F."/>
            <person name="Baker D."/>
            <person name="Gharbi K."/>
            <person name="Hall N."/>
            <person name="Watson M."/>
            <person name="Adriaenssens E.M."/>
            <person name="Foster-Nyarko E."/>
            <person name="Jarju S."/>
            <person name="Secka A."/>
            <person name="Antonio M."/>
            <person name="Oren A."/>
            <person name="Chaudhuri R.R."/>
            <person name="La Ragione R."/>
            <person name="Hildebrand F."/>
            <person name="Pallen M.J."/>
        </authorList>
    </citation>
    <scope>NUCLEOTIDE SEQUENCE</scope>
    <source>
        <strain evidence="4">CHK193-30670</strain>
    </source>
</reference>
<dbReference type="PROSITE" id="PS00903">
    <property type="entry name" value="CYT_DCMP_DEAMINASES_1"/>
    <property type="match status" value="1"/>
</dbReference>
<dbReference type="InterPro" id="IPR016192">
    <property type="entry name" value="APOBEC/CMP_deaminase_Zn-bd"/>
</dbReference>
<evidence type="ECO:0000256" key="1">
    <source>
        <dbReference type="ARBA" id="ARBA00022723"/>
    </source>
</evidence>
<evidence type="ECO:0000313" key="4">
    <source>
        <dbReference type="EMBL" id="HIU40494.1"/>
    </source>
</evidence>
<dbReference type="GO" id="GO:0008270">
    <property type="term" value="F:zinc ion binding"/>
    <property type="evidence" value="ECO:0007669"/>
    <property type="project" value="InterPro"/>
</dbReference>
<dbReference type="Proteomes" id="UP000824074">
    <property type="component" value="Unassembled WGS sequence"/>
</dbReference>
<dbReference type="GO" id="GO:0052717">
    <property type="term" value="F:tRNA-specific adenosine-34 deaminase activity"/>
    <property type="evidence" value="ECO:0007669"/>
    <property type="project" value="UniProtKB-EC"/>
</dbReference>
<name>A0A9D1LI02_9FIRM</name>
<dbReference type="PANTHER" id="PTHR11079">
    <property type="entry name" value="CYTOSINE DEAMINASE FAMILY MEMBER"/>
    <property type="match status" value="1"/>
</dbReference>
<organism evidence="4 5">
    <name type="scientific">Candidatus Aphodocola excrementigallinarum</name>
    <dbReference type="NCBI Taxonomy" id="2840670"/>
    <lineage>
        <taxon>Bacteria</taxon>
        <taxon>Bacillati</taxon>
        <taxon>Bacillota</taxon>
        <taxon>Bacilli</taxon>
        <taxon>Candidatus Aphodocola</taxon>
    </lineage>
</organism>
<proteinExistence type="predicted"/>
<comment type="caution">
    <text evidence="4">The sequence shown here is derived from an EMBL/GenBank/DDBJ whole genome shotgun (WGS) entry which is preliminary data.</text>
</comment>
<keyword evidence="2" id="KW-0862">Zinc</keyword>
<accession>A0A9D1LI02</accession>
<evidence type="ECO:0000256" key="2">
    <source>
        <dbReference type="ARBA" id="ARBA00022833"/>
    </source>
</evidence>
<dbReference type="Pfam" id="PF00383">
    <property type="entry name" value="dCMP_cyt_deam_1"/>
    <property type="match status" value="1"/>
</dbReference>
<dbReference type="InterPro" id="IPR002125">
    <property type="entry name" value="CMP_dCMP_dom"/>
</dbReference>
<dbReference type="EMBL" id="DVMT01000043">
    <property type="protein sequence ID" value="HIU40494.1"/>
    <property type="molecule type" value="Genomic_DNA"/>
</dbReference>
<dbReference type="GO" id="GO:0002100">
    <property type="term" value="P:tRNA wobble adenosine to inosine editing"/>
    <property type="evidence" value="ECO:0007669"/>
    <property type="project" value="InterPro"/>
</dbReference>
<dbReference type="PROSITE" id="PS51747">
    <property type="entry name" value="CYT_DCMP_DEAMINASES_2"/>
    <property type="match status" value="1"/>
</dbReference>
<dbReference type="CDD" id="cd01285">
    <property type="entry name" value="nucleoside_deaminase"/>
    <property type="match status" value="1"/>
</dbReference>
<evidence type="ECO:0000259" key="3">
    <source>
        <dbReference type="PROSITE" id="PS51747"/>
    </source>
</evidence>
<gene>
    <name evidence="4" type="ORF">IAB68_04260</name>
</gene>
<evidence type="ECO:0000313" key="5">
    <source>
        <dbReference type="Proteomes" id="UP000824074"/>
    </source>
</evidence>
<dbReference type="PANTHER" id="PTHR11079:SF179">
    <property type="entry name" value="TRNA(ADENINE(34)) DEAMINASE, CHLOROPLASTIC"/>
    <property type="match status" value="1"/>
</dbReference>
<dbReference type="Gene3D" id="3.40.140.10">
    <property type="entry name" value="Cytidine Deaminase, domain 2"/>
    <property type="match status" value="1"/>
</dbReference>